<dbReference type="EMBL" id="AP019400">
    <property type="protein sequence ID" value="BBI34336.1"/>
    <property type="molecule type" value="Genomic_DNA"/>
</dbReference>
<dbReference type="KEGG" id="cohn:KCTCHS21_37350"/>
<protein>
    <submittedName>
        <fullName evidence="1">Uncharacterized protein</fullName>
    </submittedName>
</protein>
<dbReference type="OrthoDB" id="2906823at2"/>
<evidence type="ECO:0000313" key="2">
    <source>
        <dbReference type="Proteomes" id="UP000289856"/>
    </source>
</evidence>
<dbReference type="AlphaFoldDB" id="A0A3T1D8C7"/>
<dbReference type="RefSeq" id="WP_130611482.1">
    <property type="nucleotide sequence ID" value="NZ_AP019400.1"/>
</dbReference>
<dbReference type="Proteomes" id="UP000289856">
    <property type="component" value="Chromosome"/>
</dbReference>
<gene>
    <name evidence="1" type="ORF">KCTCHS21_37350</name>
</gene>
<reference evidence="1 2" key="1">
    <citation type="submission" date="2019-01" db="EMBL/GenBank/DDBJ databases">
        <title>Complete genome sequence of Cohnella hallensis HS21 isolated from Korean fir (Abies koreana) rhizospheric soil.</title>
        <authorList>
            <person name="Jiang L."/>
            <person name="Kang S.W."/>
            <person name="Kim S."/>
            <person name="Jung J."/>
            <person name="Kim C.Y."/>
            <person name="Kim D.H."/>
            <person name="Kim S.W."/>
            <person name="Lee J."/>
        </authorList>
    </citation>
    <scope>NUCLEOTIDE SEQUENCE [LARGE SCALE GENOMIC DNA]</scope>
    <source>
        <strain evidence="1 2">HS21</strain>
    </source>
</reference>
<evidence type="ECO:0000313" key="1">
    <source>
        <dbReference type="EMBL" id="BBI34336.1"/>
    </source>
</evidence>
<sequence length="113" mass="13279">MLQANIIVEVSDKDDAISVLFDLFDFFDSDNVEVVKVEQYWKENQLYKVLVNFNIEQVLTKEIADKFLSAIGNKWVWNHGGYEAHASSEVEGTKFKNQRVRFINIWFEDLQKT</sequence>
<name>A0A3T1D8C7_9BACL</name>
<accession>A0A3T1D8C7</accession>
<keyword evidence="2" id="KW-1185">Reference proteome</keyword>
<proteinExistence type="predicted"/>
<organism evidence="1 2">
    <name type="scientific">Cohnella abietis</name>
    <dbReference type="NCBI Taxonomy" id="2507935"/>
    <lineage>
        <taxon>Bacteria</taxon>
        <taxon>Bacillati</taxon>
        <taxon>Bacillota</taxon>
        <taxon>Bacilli</taxon>
        <taxon>Bacillales</taxon>
        <taxon>Paenibacillaceae</taxon>
        <taxon>Cohnella</taxon>
    </lineage>
</organism>